<comment type="caution">
    <text evidence="2">The sequence shown here is derived from an EMBL/GenBank/DDBJ whole genome shotgun (WGS) entry which is preliminary data.</text>
</comment>
<reference evidence="2 3" key="1">
    <citation type="submission" date="2020-05" db="EMBL/GenBank/DDBJ databases">
        <title>MicrobeNet Type strains.</title>
        <authorList>
            <person name="Nicholson A.C."/>
        </authorList>
    </citation>
    <scope>NUCLEOTIDE SEQUENCE [LARGE SCALE GENOMIC DNA]</scope>
    <source>
        <strain evidence="2 3">JCM 3224</strain>
    </source>
</reference>
<dbReference type="Pfam" id="PF00561">
    <property type="entry name" value="Abhydrolase_1"/>
    <property type="match status" value="1"/>
</dbReference>
<dbReference type="InterPro" id="IPR000073">
    <property type="entry name" value="AB_hydrolase_1"/>
</dbReference>
<dbReference type="Proteomes" id="UP000586827">
    <property type="component" value="Unassembled WGS sequence"/>
</dbReference>
<dbReference type="SUPFAM" id="SSF53474">
    <property type="entry name" value="alpha/beta-Hydrolases"/>
    <property type="match status" value="1"/>
</dbReference>
<evidence type="ECO:0000313" key="2">
    <source>
        <dbReference type="EMBL" id="NNH68306.1"/>
    </source>
</evidence>
<dbReference type="InterPro" id="IPR050266">
    <property type="entry name" value="AB_hydrolase_sf"/>
</dbReference>
<dbReference type="PANTHER" id="PTHR43798:SF33">
    <property type="entry name" value="HYDROLASE, PUTATIVE (AFU_ORTHOLOGUE AFUA_2G14860)-RELATED"/>
    <property type="match status" value="1"/>
</dbReference>
<organism evidence="2 3">
    <name type="scientific">Nocardia uniformis</name>
    <dbReference type="NCBI Taxonomy" id="53432"/>
    <lineage>
        <taxon>Bacteria</taxon>
        <taxon>Bacillati</taxon>
        <taxon>Actinomycetota</taxon>
        <taxon>Actinomycetes</taxon>
        <taxon>Mycobacteriales</taxon>
        <taxon>Nocardiaceae</taxon>
        <taxon>Nocardia</taxon>
    </lineage>
</organism>
<dbReference type="GO" id="GO:0016020">
    <property type="term" value="C:membrane"/>
    <property type="evidence" value="ECO:0007669"/>
    <property type="project" value="TreeGrafter"/>
</dbReference>
<name>A0A849BTX4_9NOCA</name>
<gene>
    <name evidence="2" type="ORF">HLB23_00150</name>
</gene>
<dbReference type="PANTHER" id="PTHR43798">
    <property type="entry name" value="MONOACYLGLYCEROL LIPASE"/>
    <property type="match status" value="1"/>
</dbReference>
<evidence type="ECO:0000313" key="3">
    <source>
        <dbReference type="Proteomes" id="UP000586827"/>
    </source>
</evidence>
<dbReference type="PRINTS" id="PR00412">
    <property type="entry name" value="EPOXHYDRLASE"/>
</dbReference>
<feature type="domain" description="AB hydrolase-1" evidence="1">
    <location>
        <begin position="24"/>
        <end position="268"/>
    </location>
</feature>
<dbReference type="InterPro" id="IPR000639">
    <property type="entry name" value="Epox_hydrolase-like"/>
</dbReference>
<dbReference type="AlphaFoldDB" id="A0A849BTX4"/>
<dbReference type="InterPro" id="IPR029058">
    <property type="entry name" value="AB_hydrolase_fold"/>
</dbReference>
<proteinExistence type="predicted"/>
<keyword evidence="2" id="KW-0378">Hydrolase</keyword>
<keyword evidence="3" id="KW-1185">Reference proteome</keyword>
<dbReference type="EMBL" id="JABELX010000001">
    <property type="protein sequence ID" value="NNH68306.1"/>
    <property type="molecule type" value="Genomic_DNA"/>
</dbReference>
<evidence type="ECO:0000259" key="1">
    <source>
        <dbReference type="Pfam" id="PF00561"/>
    </source>
</evidence>
<protein>
    <submittedName>
        <fullName evidence="2">Alpha/beta hydrolase</fullName>
    </submittedName>
</protein>
<sequence length="270" mass="29516">MWEECVVGGQVELFVAYAGSGDLPWLLVIHGGPDWDHSYLREPLAKMIGTHRLLLPDLRGCGRSARGLPLVNYHPDAVVDDLLTILDSFDGATADVLGFSYGGLLAQRLAITAPLRIRRMIIASSSVLPVPADSYQNWPERALACAPEREVWASPSAPEAERTRAAAFAGARANIWRSEALPEYRRRVGAVRFSADWDRARRAGALPSARIDNPLRRLSETGIPTLLLHGRYDMAFPATLAEQTAGLLPNAEAVVLDNAGHMAHIDQPDR</sequence>
<dbReference type="Gene3D" id="3.40.50.1820">
    <property type="entry name" value="alpha/beta hydrolase"/>
    <property type="match status" value="1"/>
</dbReference>
<dbReference type="PRINTS" id="PR00111">
    <property type="entry name" value="ABHYDROLASE"/>
</dbReference>
<accession>A0A849BTX4</accession>
<dbReference type="GO" id="GO:0016787">
    <property type="term" value="F:hydrolase activity"/>
    <property type="evidence" value="ECO:0007669"/>
    <property type="project" value="UniProtKB-KW"/>
</dbReference>